<name>A0AAE1AWD8_9GAST</name>
<proteinExistence type="predicted"/>
<accession>A0AAE1AWD8</accession>
<evidence type="ECO:0000313" key="1">
    <source>
        <dbReference type="EMBL" id="KAK3795112.1"/>
    </source>
</evidence>
<dbReference type="AlphaFoldDB" id="A0AAE1AWD8"/>
<dbReference type="Proteomes" id="UP001283361">
    <property type="component" value="Unassembled WGS sequence"/>
</dbReference>
<sequence>MGLASQQSRRNFLWSLTNVLTCGPQSGDVTPDPKVVVSRSVTNRGWRESRRDVRGKGLRGRSHYSRAAPWEATLAGPGSGGAAALLCLVPAHLVLMSTHKKTQLGSVARRSVRGKNNMFLQSLKSKTSRDTV</sequence>
<evidence type="ECO:0000313" key="2">
    <source>
        <dbReference type="Proteomes" id="UP001283361"/>
    </source>
</evidence>
<protein>
    <submittedName>
        <fullName evidence="1">Uncharacterized protein</fullName>
    </submittedName>
</protein>
<reference evidence="1" key="1">
    <citation type="journal article" date="2023" name="G3 (Bethesda)">
        <title>A reference genome for the long-term kleptoplast-retaining sea slug Elysia crispata morphotype clarki.</title>
        <authorList>
            <person name="Eastman K.E."/>
            <person name="Pendleton A.L."/>
            <person name="Shaikh M.A."/>
            <person name="Suttiyut T."/>
            <person name="Ogas R."/>
            <person name="Tomko P."/>
            <person name="Gavelis G."/>
            <person name="Widhalm J.R."/>
            <person name="Wisecaver J.H."/>
        </authorList>
    </citation>
    <scope>NUCLEOTIDE SEQUENCE</scope>
    <source>
        <strain evidence="1">ECLA1</strain>
    </source>
</reference>
<gene>
    <name evidence="1" type="ORF">RRG08_028313</name>
</gene>
<comment type="caution">
    <text evidence="1">The sequence shown here is derived from an EMBL/GenBank/DDBJ whole genome shotgun (WGS) entry which is preliminary data.</text>
</comment>
<organism evidence="1 2">
    <name type="scientific">Elysia crispata</name>
    <name type="common">lettuce slug</name>
    <dbReference type="NCBI Taxonomy" id="231223"/>
    <lineage>
        <taxon>Eukaryota</taxon>
        <taxon>Metazoa</taxon>
        <taxon>Spiralia</taxon>
        <taxon>Lophotrochozoa</taxon>
        <taxon>Mollusca</taxon>
        <taxon>Gastropoda</taxon>
        <taxon>Heterobranchia</taxon>
        <taxon>Euthyneura</taxon>
        <taxon>Panpulmonata</taxon>
        <taxon>Sacoglossa</taxon>
        <taxon>Placobranchoidea</taxon>
        <taxon>Plakobranchidae</taxon>
        <taxon>Elysia</taxon>
    </lineage>
</organism>
<keyword evidence="2" id="KW-1185">Reference proteome</keyword>
<dbReference type="EMBL" id="JAWDGP010001078">
    <property type="protein sequence ID" value="KAK3795112.1"/>
    <property type="molecule type" value="Genomic_DNA"/>
</dbReference>